<protein>
    <submittedName>
        <fullName evidence="1">Uncharacterized protein</fullName>
    </submittedName>
</protein>
<dbReference type="EMBL" id="MN739948">
    <property type="protein sequence ID" value="QHT79373.1"/>
    <property type="molecule type" value="Genomic_DNA"/>
</dbReference>
<sequence>MQTVLFLLYNDEDISQFKHPNVIPVKLNQTKYFESEFFRMIESLPPAENYGIITPSLFNKMTVKMSLDQLITTMPNPIIKLYDVHPRVGCYALASYYHGEAFSRTWNWMLDQHGISQETNSKYAGFYANLWIAKRDFFIEFLAFAKKTIQMLENAPPEIQELLNSDSKHVGSLCGTGKLKEKFGYDWYPQHPFIMERLICLFTFLKSSDHM</sequence>
<evidence type="ECO:0000313" key="1">
    <source>
        <dbReference type="EMBL" id="QHT79373.1"/>
    </source>
</evidence>
<accession>A0A6C0HH82</accession>
<reference evidence="1" key="1">
    <citation type="journal article" date="2020" name="Nature">
        <title>Giant virus diversity and host interactions through global metagenomics.</title>
        <authorList>
            <person name="Schulz F."/>
            <person name="Roux S."/>
            <person name="Paez-Espino D."/>
            <person name="Jungbluth S."/>
            <person name="Walsh D.A."/>
            <person name="Denef V.J."/>
            <person name="McMahon K.D."/>
            <person name="Konstantinidis K.T."/>
            <person name="Eloe-Fadrosh E.A."/>
            <person name="Kyrpides N.C."/>
            <person name="Woyke T."/>
        </authorList>
    </citation>
    <scope>NUCLEOTIDE SEQUENCE</scope>
    <source>
        <strain evidence="1">GVMAG-M-3300023179-99</strain>
    </source>
</reference>
<dbReference type="AlphaFoldDB" id="A0A6C0HH82"/>
<proteinExistence type="predicted"/>
<name>A0A6C0HH82_9ZZZZ</name>
<organism evidence="1">
    <name type="scientific">viral metagenome</name>
    <dbReference type="NCBI Taxonomy" id="1070528"/>
    <lineage>
        <taxon>unclassified sequences</taxon>
        <taxon>metagenomes</taxon>
        <taxon>organismal metagenomes</taxon>
    </lineage>
</organism>